<evidence type="ECO:0000313" key="3">
    <source>
        <dbReference type="Proteomes" id="UP001589647"/>
    </source>
</evidence>
<evidence type="ECO:0000313" key="2">
    <source>
        <dbReference type="EMBL" id="MFB9204326.1"/>
    </source>
</evidence>
<organism evidence="2 3">
    <name type="scientific">Nonomuraea spiralis</name>
    <dbReference type="NCBI Taxonomy" id="46182"/>
    <lineage>
        <taxon>Bacteria</taxon>
        <taxon>Bacillati</taxon>
        <taxon>Actinomycetota</taxon>
        <taxon>Actinomycetes</taxon>
        <taxon>Streptosporangiales</taxon>
        <taxon>Streptosporangiaceae</taxon>
        <taxon>Nonomuraea</taxon>
    </lineage>
</organism>
<proteinExistence type="predicted"/>
<feature type="transmembrane region" description="Helical" evidence="1">
    <location>
        <begin position="20"/>
        <end position="38"/>
    </location>
</feature>
<gene>
    <name evidence="2" type="ORF">ACFFV7_24245</name>
</gene>
<keyword evidence="1" id="KW-1133">Transmembrane helix</keyword>
<protein>
    <submittedName>
        <fullName evidence="2">ABC transporter permease</fullName>
    </submittedName>
</protein>
<sequence length="530" mass="55735">MSPGTGVLVRLALRRERAVAPWWLLLLVALALAMVAYINRNMATYELKLAYTEVVRRYAFFQALGGGYVEPRLEVLATWRSGGFLYVINAFAALMTVVRHTRREEDAGRTELLRAGVVGRRAPLGAALLVAGTTSLAGGALVAAALLAAGLEPAGTLAYGAAVVVAGWVFAGIAAVAAQLAREARTATVIGLYALGLAYVLRYTADASGRHWLKALSPLGWSHMVDAYKDERWWLLGVSALVAGALCAVAYTLAGRRDLGSGLLPERPGRESAPGLRGPVSLAWRLHRGLLLKWAAGTAAFAAVGGAMGPLAKDVLARPSVVVTNITTLLGVSPEAALDGYMWYYLLILAYCVALYPVLMIVRLRTEEISGRAEAVQATPLTRVRWAAGHLVVAALGTAALLALTALVFSAVYGALLGDFTGTAPRFLAAALSQAPAAWCVGAVCLAAYGLLPRASVPLCWAAWILTALLGQVVAPFYGVWGGTPFEPFHYLPNILAGQAFGTVPVLALLALTAVLTAGGLLALRRRDAC</sequence>
<keyword evidence="1" id="KW-0472">Membrane</keyword>
<feature type="transmembrane region" description="Helical" evidence="1">
    <location>
        <begin position="501"/>
        <end position="524"/>
    </location>
</feature>
<feature type="transmembrane region" description="Helical" evidence="1">
    <location>
        <begin position="342"/>
        <end position="362"/>
    </location>
</feature>
<feature type="transmembrane region" description="Helical" evidence="1">
    <location>
        <begin position="233"/>
        <end position="254"/>
    </location>
</feature>
<dbReference type="Proteomes" id="UP001589647">
    <property type="component" value="Unassembled WGS sequence"/>
</dbReference>
<feature type="transmembrane region" description="Helical" evidence="1">
    <location>
        <begin position="122"/>
        <end position="151"/>
    </location>
</feature>
<feature type="transmembrane region" description="Helical" evidence="1">
    <location>
        <begin position="459"/>
        <end position="481"/>
    </location>
</feature>
<keyword evidence="3" id="KW-1185">Reference proteome</keyword>
<keyword evidence="1" id="KW-0812">Transmembrane</keyword>
<feature type="transmembrane region" description="Helical" evidence="1">
    <location>
        <begin position="157"/>
        <end position="178"/>
    </location>
</feature>
<feature type="transmembrane region" description="Helical" evidence="1">
    <location>
        <begin position="427"/>
        <end position="452"/>
    </location>
</feature>
<feature type="transmembrane region" description="Helical" evidence="1">
    <location>
        <begin position="291"/>
        <end position="312"/>
    </location>
</feature>
<evidence type="ECO:0000256" key="1">
    <source>
        <dbReference type="SAM" id="Phobius"/>
    </source>
</evidence>
<accession>A0ABV5IIF0</accession>
<reference evidence="2 3" key="1">
    <citation type="submission" date="2024-09" db="EMBL/GenBank/DDBJ databases">
        <authorList>
            <person name="Sun Q."/>
            <person name="Mori K."/>
        </authorList>
    </citation>
    <scope>NUCLEOTIDE SEQUENCE [LARGE SCALE GENOMIC DNA]</scope>
    <source>
        <strain evidence="2 3">CCM 3426</strain>
    </source>
</reference>
<dbReference type="EMBL" id="JBHMEI010000017">
    <property type="protein sequence ID" value="MFB9204326.1"/>
    <property type="molecule type" value="Genomic_DNA"/>
</dbReference>
<dbReference type="RefSeq" id="WP_189650992.1">
    <property type="nucleotide sequence ID" value="NZ_BMRC01000016.1"/>
</dbReference>
<comment type="caution">
    <text evidence="2">The sequence shown here is derived from an EMBL/GenBank/DDBJ whole genome shotgun (WGS) entry which is preliminary data.</text>
</comment>
<feature type="transmembrane region" description="Helical" evidence="1">
    <location>
        <begin position="391"/>
        <end position="415"/>
    </location>
</feature>
<feature type="transmembrane region" description="Helical" evidence="1">
    <location>
        <begin position="190"/>
        <end position="213"/>
    </location>
</feature>
<feature type="transmembrane region" description="Helical" evidence="1">
    <location>
        <begin position="83"/>
        <end position="101"/>
    </location>
</feature>
<name>A0ABV5IIF0_9ACTN</name>